<dbReference type="Pfam" id="PF02421">
    <property type="entry name" value="FeoB_N"/>
    <property type="match status" value="1"/>
</dbReference>
<feature type="binding site" evidence="15">
    <location>
        <begin position="119"/>
        <end position="122"/>
    </location>
    <ligand>
        <name>GTP</name>
        <dbReference type="ChEBI" id="CHEBI:37565"/>
        <label>1</label>
    </ligand>
</feature>
<feature type="transmembrane region" description="Helical" evidence="17">
    <location>
        <begin position="390"/>
        <end position="412"/>
    </location>
</feature>
<keyword evidence="16" id="KW-0460">Magnesium</keyword>
<dbReference type="PANTHER" id="PTHR43185:SF1">
    <property type="entry name" value="FE(2+) TRANSPORTER FEOB"/>
    <property type="match status" value="1"/>
</dbReference>
<dbReference type="Pfam" id="PF07664">
    <property type="entry name" value="FeoB_C"/>
    <property type="match status" value="1"/>
</dbReference>
<dbReference type="InterPro" id="IPR030389">
    <property type="entry name" value="G_FEOB_dom"/>
</dbReference>
<feature type="binding site" evidence="16">
    <location>
        <position position="28"/>
    </location>
    <ligand>
        <name>Mg(2+)</name>
        <dbReference type="ChEBI" id="CHEBI:18420"/>
        <label>2</label>
    </ligand>
</feature>
<protein>
    <recommendedName>
        <fullName evidence="14 17">Ferrous iron transport protein B</fullName>
    </recommendedName>
</protein>
<feature type="binding site" evidence="15">
    <location>
        <begin position="38"/>
        <end position="42"/>
    </location>
    <ligand>
        <name>GTP</name>
        <dbReference type="ChEBI" id="CHEBI:37565"/>
        <label>1</label>
    </ligand>
</feature>
<gene>
    <name evidence="20" type="ORF">AXX12_10530</name>
</gene>
<evidence type="ECO:0000256" key="14">
    <source>
        <dbReference type="NCBIfam" id="TIGR00437"/>
    </source>
</evidence>
<dbReference type="AlphaFoldDB" id="A0A154BNX9"/>
<dbReference type="Proteomes" id="UP000076268">
    <property type="component" value="Unassembled WGS sequence"/>
</dbReference>
<dbReference type="Gene3D" id="1.10.287.1770">
    <property type="match status" value="1"/>
</dbReference>
<dbReference type="InterPro" id="IPR050860">
    <property type="entry name" value="FeoB_GTPase"/>
</dbReference>
<keyword evidence="16" id="KW-0479">Metal-binding</keyword>
<keyword evidence="21" id="KW-1185">Reference proteome</keyword>
<feature type="transmembrane region" description="Helical" evidence="17">
    <location>
        <begin position="686"/>
        <end position="708"/>
    </location>
</feature>
<evidence type="ECO:0000256" key="2">
    <source>
        <dbReference type="ARBA" id="ARBA00004429"/>
    </source>
</evidence>
<keyword evidence="8 15" id="KW-0547">Nucleotide-binding</keyword>
<evidence type="ECO:0000313" key="21">
    <source>
        <dbReference type="Proteomes" id="UP000076268"/>
    </source>
</evidence>
<evidence type="ECO:0000256" key="15">
    <source>
        <dbReference type="PIRSR" id="PIRSR603373-1"/>
    </source>
</evidence>
<accession>A0A154BNX9</accession>
<dbReference type="InterPro" id="IPR006073">
    <property type="entry name" value="GTP-bd"/>
</dbReference>
<keyword evidence="11" id="KW-0406">Ion transport</keyword>
<dbReference type="Pfam" id="PF07670">
    <property type="entry name" value="Gate"/>
    <property type="match status" value="2"/>
</dbReference>
<dbReference type="GO" id="GO:0046872">
    <property type="term" value="F:metal ion binding"/>
    <property type="evidence" value="ECO:0007669"/>
    <property type="project" value="UniProtKB-KW"/>
</dbReference>
<dbReference type="PROSITE" id="PS51711">
    <property type="entry name" value="G_FEOB"/>
    <property type="match status" value="1"/>
</dbReference>
<comment type="subcellular location">
    <subcellularLocation>
        <location evidence="2">Cell inner membrane</location>
        <topology evidence="2">Multi-pass membrane protein</topology>
    </subcellularLocation>
    <subcellularLocation>
        <location evidence="17">Cell membrane</location>
        <topology evidence="17">Multi-pass membrane protein</topology>
    </subcellularLocation>
</comment>
<dbReference type="NCBIfam" id="TIGR00437">
    <property type="entry name" value="feoB"/>
    <property type="match status" value="1"/>
</dbReference>
<keyword evidence="4" id="KW-1003">Cell membrane</keyword>
<comment type="similarity">
    <text evidence="17">Belongs to the TRAFAC class TrmE-Era-EngA-EngB-Septin-like GTPase superfamily. FeoB GTPase (TC 9.A.8) family.</text>
</comment>
<feature type="transmembrane region" description="Helical" evidence="17">
    <location>
        <begin position="424"/>
        <end position="450"/>
    </location>
</feature>
<feature type="domain" description="FeoB-type G" evidence="19">
    <location>
        <begin position="6"/>
        <end position="168"/>
    </location>
</feature>
<evidence type="ECO:0000259" key="19">
    <source>
        <dbReference type="PROSITE" id="PS51711"/>
    </source>
</evidence>
<dbReference type="RefSeq" id="WP_066243166.1">
    <property type="nucleotide sequence ID" value="NZ_LSGP01000020.1"/>
</dbReference>
<dbReference type="PRINTS" id="PR00326">
    <property type="entry name" value="GTP1OBG"/>
</dbReference>
<dbReference type="CDD" id="cd01879">
    <property type="entry name" value="FeoB"/>
    <property type="match status" value="1"/>
</dbReference>
<comment type="function">
    <text evidence="1 17">Probable transporter of a GTP-driven Fe(2+) uptake system.</text>
</comment>
<organism evidence="20 21">
    <name type="scientific">Anaerosporomusa subterranea</name>
    <dbReference type="NCBI Taxonomy" id="1794912"/>
    <lineage>
        <taxon>Bacteria</taxon>
        <taxon>Bacillati</taxon>
        <taxon>Bacillota</taxon>
        <taxon>Negativicutes</taxon>
        <taxon>Acetonemataceae</taxon>
        <taxon>Anaerosporomusa</taxon>
    </lineage>
</organism>
<feature type="binding site" evidence="16">
    <location>
        <position position="27"/>
    </location>
    <ligand>
        <name>Mg(2+)</name>
        <dbReference type="ChEBI" id="CHEBI:18420"/>
        <label>2</label>
    </ligand>
</feature>
<feature type="transmembrane region" description="Helical" evidence="17">
    <location>
        <begin position="290"/>
        <end position="311"/>
    </location>
</feature>
<keyword evidence="9 17" id="KW-1133">Transmembrane helix</keyword>
<dbReference type="GO" id="GO:0015093">
    <property type="term" value="F:ferrous iron transmembrane transporter activity"/>
    <property type="evidence" value="ECO:0007669"/>
    <property type="project" value="UniProtKB-UniRule"/>
</dbReference>
<evidence type="ECO:0000256" key="5">
    <source>
        <dbReference type="ARBA" id="ARBA00022496"/>
    </source>
</evidence>
<keyword evidence="5 17" id="KW-0410">Iron transport</keyword>
<evidence type="ECO:0000313" key="20">
    <source>
        <dbReference type="EMBL" id="KYZ75642.1"/>
    </source>
</evidence>
<evidence type="ECO:0000256" key="7">
    <source>
        <dbReference type="ARBA" id="ARBA00022692"/>
    </source>
</evidence>
<dbReference type="InterPro" id="IPR003373">
    <property type="entry name" value="Fe2_transport_prot-B"/>
</dbReference>
<dbReference type="InterPro" id="IPR041069">
    <property type="entry name" value="FeoB_Cyto"/>
</dbReference>
<evidence type="ECO:0000256" key="3">
    <source>
        <dbReference type="ARBA" id="ARBA00022448"/>
    </source>
</evidence>
<keyword evidence="13 17" id="KW-0472">Membrane</keyword>
<feature type="coiled-coil region" evidence="18">
    <location>
        <begin position="584"/>
        <end position="660"/>
    </location>
</feature>
<evidence type="ECO:0000256" key="8">
    <source>
        <dbReference type="ARBA" id="ARBA00022741"/>
    </source>
</evidence>
<reference evidence="20 21" key="1">
    <citation type="submission" date="2016-02" db="EMBL/GenBank/DDBJ databases">
        <title>Anaerosporomusa subterraneum gen. nov., sp. nov., a spore-forming obligate anaerobe isolated from saprolite.</title>
        <authorList>
            <person name="Choi J.K."/>
            <person name="Shah M."/>
            <person name="Yee N."/>
        </authorList>
    </citation>
    <scope>NUCLEOTIDE SEQUENCE [LARGE SCALE GENOMIC DNA]</scope>
    <source>
        <strain evidence="20 21">RU4</strain>
    </source>
</reference>
<evidence type="ECO:0000256" key="16">
    <source>
        <dbReference type="PIRSR" id="PIRSR603373-2"/>
    </source>
</evidence>
<dbReference type="STRING" id="1794912.AXX12_10530"/>
<keyword evidence="7 17" id="KW-0812">Transmembrane</keyword>
<keyword evidence="6" id="KW-0997">Cell inner membrane</keyword>
<feature type="binding site" evidence="15">
    <location>
        <begin position="13"/>
        <end position="20"/>
    </location>
    <ligand>
        <name>GTP</name>
        <dbReference type="ChEBI" id="CHEBI:37565"/>
        <label>1</label>
    </ligand>
</feature>
<keyword evidence="12 15" id="KW-0342">GTP-binding</keyword>
<evidence type="ECO:0000256" key="18">
    <source>
        <dbReference type="SAM" id="Coils"/>
    </source>
</evidence>
<dbReference type="FunFam" id="3.40.50.300:FF:000426">
    <property type="entry name" value="Ferrous iron transport protein B"/>
    <property type="match status" value="1"/>
</dbReference>
<evidence type="ECO:0000256" key="17">
    <source>
        <dbReference type="RuleBase" id="RU362098"/>
    </source>
</evidence>
<dbReference type="PANTHER" id="PTHR43185">
    <property type="entry name" value="FERROUS IRON TRANSPORT PROTEIN B"/>
    <property type="match status" value="1"/>
</dbReference>
<evidence type="ECO:0000256" key="10">
    <source>
        <dbReference type="ARBA" id="ARBA00023004"/>
    </source>
</evidence>
<proteinExistence type="inferred from homology"/>
<dbReference type="OrthoDB" id="9809127at2"/>
<dbReference type="GO" id="GO:0005886">
    <property type="term" value="C:plasma membrane"/>
    <property type="evidence" value="ECO:0007669"/>
    <property type="project" value="UniProtKB-SubCell"/>
</dbReference>
<dbReference type="SUPFAM" id="SSF52540">
    <property type="entry name" value="P-loop containing nucleoside triphosphate hydrolases"/>
    <property type="match status" value="1"/>
</dbReference>
<dbReference type="InterPro" id="IPR027417">
    <property type="entry name" value="P-loop_NTPase"/>
</dbReference>
<evidence type="ECO:0000256" key="9">
    <source>
        <dbReference type="ARBA" id="ARBA00022989"/>
    </source>
</evidence>
<name>A0A154BNX9_ANASB</name>
<evidence type="ECO:0000256" key="6">
    <source>
        <dbReference type="ARBA" id="ARBA00022519"/>
    </source>
</evidence>
<keyword evidence="10 17" id="KW-0408">Iron</keyword>
<feature type="transmembrane region" description="Helical" evidence="17">
    <location>
        <begin position="515"/>
        <end position="534"/>
    </location>
</feature>
<evidence type="ECO:0000256" key="13">
    <source>
        <dbReference type="ARBA" id="ARBA00023136"/>
    </source>
</evidence>
<feature type="binding site" evidence="16">
    <location>
        <position position="24"/>
    </location>
    <ligand>
        <name>Mg(2+)</name>
        <dbReference type="ChEBI" id="CHEBI:18420"/>
        <label>2</label>
    </ligand>
</feature>
<feature type="transmembrane region" description="Helical" evidence="17">
    <location>
        <begin position="346"/>
        <end position="370"/>
    </location>
</feature>
<dbReference type="InterPro" id="IPR011640">
    <property type="entry name" value="Fe2_transport_prot_B_C"/>
</dbReference>
<feature type="transmembrane region" description="Helical" evidence="17">
    <location>
        <begin position="764"/>
        <end position="788"/>
    </location>
</feature>
<feature type="binding site" evidence="15">
    <location>
        <begin position="59"/>
        <end position="62"/>
    </location>
    <ligand>
        <name>GTP</name>
        <dbReference type="ChEBI" id="CHEBI:37565"/>
        <label>1</label>
    </ligand>
</feature>
<keyword evidence="18" id="KW-0175">Coiled coil</keyword>
<keyword evidence="3 17" id="KW-0813">Transport</keyword>
<evidence type="ECO:0000256" key="1">
    <source>
        <dbReference type="ARBA" id="ARBA00003926"/>
    </source>
</evidence>
<feature type="transmembrane region" description="Helical" evidence="17">
    <location>
        <begin position="728"/>
        <end position="752"/>
    </location>
</feature>
<dbReference type="Pfam" id="PF17910">
    <property type="entry name" value="FeoB_Cyto"/>
    <property type="match status" value="1"/>
</dbReference>
<evidence type="ECO:0000256" key="4">
    <source>
        <dbReference type="ARBA" id="ARBA00022475"/>
    </source>
</evidence>
<sequence>MKATHRWTVALAGNPNSGKSTVFNNLTGSSQHVGNYPGVTVEKREGFAGSDNKEFRIVDLPGTYSLTAYSEDEVVARRFIVEEKPDVVANIIDASNLERNLYLTAQLLELEQPTVLVLNMIDVASGRGYSINNKALEEVFASPVVRTVGSRNQGTKEILAACAASAGQQHQSWRIDYGNLESAIEQLSHELTANGEGLRFPVRWLAIKLLENDEEILRLIRDLSAGQTIIHRAAKLRQELQTKNDEDPELTIADRRYQFVGKVLSRILTVQSDKNQTTSDKIDKVLTNRIFGLPIFFALMWLLFNLVFTLAEAPQSWLEDGAAALGTWVGAHMAEGDLRSLLVDGIIGGVGGVIVFLPQILLLFFGIALLEGSGYMARAAFIMDRVLRSVGLHGKSFIPMLLGFGCTVPAVMATRTLENPRDRLVTILVSPFMSCSARLPVYTVLISAFFSKESAGSVLFSIYVLGIVIAVLMARIFRSFLFKGAVEPFVMELPPYHLPTLRSVLIQMWERGVLYLRKAGTIILAVSVLIWFLTNYPSEVQYSKDYDTLITQSQTLFEEQAAKEIAPALQVENIEQHQDFMALLEKAQAIDEDFEKQTAELESDSPEFAAIELAKEEQFAALKAENEKLFSLAERYQELKATAEDEVAALEQEQAAEKLVASYAGRIGQAIEPLVKPLGFDWKISIGLFAGVAAKEVLVSTLGTIYSVGEADETSVALQEALVADPVFSPLVAYTLMVFVLLYSPCFAALAVIRRETNSWKWSLFTMVYTIVVAWVVSFLVYTIGGLLGF</sequence>
<dbReference type="Gene3D" id="3.40.50.300">
    <property type="entry name" value="P-loop containing nucleotide triphosphate hydrolases"/>
    <property type="match status" value="1"/>
</dbReference>
<dbReference type="InterPro" id="IPR011642">
    <property type="entry name" value="Gate_dom"/>
</dbReference>
<evidence type="ECO:0000256" key="11">
    <source>
        <dbReference type="ARBA" id="ARBA00023065"/>
    </source>
</evidence>
<dbReference type="GO" id="GO:0005525">
    <property type="term" value="F:GTP binding"/>
    <property type="evidence" value="ECO:0007669"/>
    <property type="project" value="UniProtKB-KW"/>
</dbReference>
<dbReference type="EMBL" id="LSGP01000020">
    <property type="protein sequence ID" value="KYZ75642.1"/>
    <property type="molecule type" value="Genomic_DNA"/>
</dbReference>
<feature type="transmembrane region" description="Helical" evidence="17">
    <location>
        <begin position="457"/>
        <end position="477"/>
    </location>
</feature>
<evidence type="ECO:0000256" key="12">
    <source>
        <dbReference type="ARBA" id="ARBA00023134"/>
    </source>
</evidence>
<comment type="caution">
    <text evidence="20">The sequence shown here is derived from an EMBL/GenBank/DDBJ whole genome shotgun (WGS) entry which is preliminary data.</text>
</comment>